<keyword evidence="2" id="KW-1185">Reference proteome</keyword>
<protein>
    <submittedName>
        <fullName evidence="1">Uncharacterized protein</fullName>
    </submittedName>
</protein>
<name>A0A3E2NMS0_9SPHI</name>
<reference evidence="1 2" key="1">
    <citation type="submission" date="2018-08" db="EMBL/GenBank/DDBJ databases">
        <title>Mucilaginibacter terrae sp. nov., isolated from manganese diggings.</title>
        <authorList>
            <person name="Huang Y."/>
            <person name="Zhou Z."/>
        </authorList>
    </citation>
    <scope>NUCLEOTIDE SEQUENCE [LARGE SCALE GENOMIC DNA]</scope>
    <source>
        <strain evidence="1 2">ZH6</strain>
    </source>
</reference>
<sequence length="71" mass="7849">MPVIHFTSGGMLYRKQNVAIMGSKIPKKKLAIVAIRKRVFELDFTLFIDHAICMAGATKSKINVIAPIAFS</sequence>
<organism evidence="1 2">
    <name type="scientific">Mucilaginibacter terrenus</name>
    <dbReference type="NCBI Taxonomy" id="2482727"/>
    <lineage>
        <taxon>Bacteria</taxon>
        <taxon>Pseudomonadati</taxon>
        <taxon>Bacteroidota</taxon>
        <taxon>Sphingobacteriia</taxon>
        <taxon>Sphingobacteriales</taxon>
        <taxon>Sphingobacteriaceae</taxon>
        <taxon>Mucilaginibacter</taxon>
    </lineage>
</organism>
<accession>A0A3E2NMS0</accession>
<proteinExistence type="predicted"/>
<gene>
    <name evidence="1" type="ORF">DYU05_16910</name>
</gene>
<evidence type="ECO:0000313" key="1">
    <source>
        <dbReference type="EMBL" id="RFZ82294.1"/>
    </source>
</evidence>
<dbReference type="RefSeq" id="WP_117384318.1">
    <property type="nucleotide sequence ID" value="NZ_QWDE01000003.1"/>
</dbReference>
<dbReference type="AlphaFoldDB" id="A0A3E2NMS0"/>
<comment type="caution">
    <text evidence="1">The sequence shown here is derived from an EMBL/GenBank/DDBJ whole genome shotgun (WGS) entry which is preliminary data.</text>
</comment>
<dbReference type="Proteomes" id="UP000260823">
    <property type="component" value="Unassembled WGS sequence"/>
</dbReference>
<dbReference type="EMBL" id="QWDE01000003">
    <property type="protein sequence ID" value="RFZ82294.1"/>
    <property type="molecule type" value="Genomic_DNA"/>
</dbReference>
<evidence type="ECO:0000313" key="2">
    <source>
        <dbReference type="Proteomes" id="UP000260823"/>
    </source>
</evidence>